<feature type="non-terminal residue" evidence="1">
    <location>
        <position position="55"/>
    </location>
</feature>
<evidence type="ECO:0000313" key="1">
    <source>
        <dbReference type="EMBL" id="GIY67098.1"/>
    </source>
</evidence>
<keyword evidence="2" id="KW-1185">Reference proteome</keyword>
<protein>
    <submittedName>
        <fullName evidence="1">Uncharacterized protein</fullName>
    </submittedName>
</protein>
<dbReference type="AlphaFoldDB" id="A0AAV4VBS5"/>
<sequence>MRSLLSSLGYIWVAATPSQERAPPTTRSGHPSRCAYAPEIPQQWTIPGESVQVHG</sequence>
<gene>
    <name evidence="1" type="ORF">CDAR_529391</name>
</gene>
<organism evidence="1 2">
    <name type="scientific">Caerostris darwini</name>
    <dbReference type="NCBI Taxonomy" id="1538125"/>
    <lineage>
        <taxon>Eukaryota</taxon>
        <taxon>Metazoa</taxon>
        <taxon>Ecdysozoa</taxon>
        <taxon>Arthropoda</taxon>
        <taxon>Chelicerata</taxon>
        <taxon>Arachnida</taxon>
        <taxon>Araneae</taxon>
        <taxon>Araneomorphae</taxon>
        <taxon>Entelegynae</taxon>
        <taxon>Araneoidea</taxon>
        <taxon>Araneidae</taxon>
        <taxon>Caerostris</taxon>
    </lineage>
</organism>
<reference evidence="1 2" key="1">
    <citation type="submission" date="2021-06" db="EMBL/GenBank/DDBJ databases">
        <title>Caerostris darwini draft genome.</title>
        <authorList>
            <person name="Kono N."/>
            <person name="Arakawa K."/>
        </authorList>
    </citation>
    <scope>NUCLEOTIDE SEQUENCE [LARGE SCALE GENOMIC DNA]</scope>
</reference>
<evidence type="ECO:0000313" key="2">
    <source>
        <dbReference type="Proteomes" id="UP001054837"/>
    </source>
</evidence>
<name>A0AAV4VBS5_9ARAC</name>
<accession>A0AAV4VBS5</accession>
<proteinExistence type="predicted"/>
<dbReference type="Proteomes" id="UP001054837">
    <property type="component" value="Unassembled WGS sequence"/>
</dbReference>
<comment type="caution">
    <text evidence="1">The sequence shown here is derived from an EMBL/GenBank/DDBJ whole genome shotgun (WGS) entry which is preliminary data.</text>
</comment>
<dbReference type="EMBL" id="BPLQ01012687">
    <property type="protein sequence ID" value="GIY67098.1"/>
    <property type="molecule type" value="Genomic_DNA"/>
</dbReference>